<organism evidence="3 4">
    <name type="scientific">Paenibacillus pseudetheri</name>
    <dbReference type="NCBI Taxonomy" id="2897682"/>
    <lineage>
        <taxon>Bacteria</taxon>
        <taxon>Bacillati</taxon>
        <taxon>Bacillota</taxon>
        <taxon>Bacilli</taxon>
        <taxon>Bacillales</taxon>
        <taxon>Paenibacillaceae</taxon>
        <taxon>Paenibacillus</taxon>
    </lineage>
</organism>
<sequence>MKLRRKLLLLMLGFAIVLCSNQMLVFASDNSNYVSLEKRDSSTEDNRDWLTIKQSEAGLRIISNDEKKEIALIDNFGGIYLNGDLYLNNKKINDVLNENASLSYVNTAVISIISLLAISLLIFLFVLLKLKKEINVMKYKFMKESIKGEE</sequence>
<name>A0ABM9BKN9_9BACL</name>
<evidence type="ECO:0000313" key="4">
    <source>
        <dbReference type="Proteomes" id="UP000838749"/>
    </source>
</evidence>
<keyword evidence="4" id="KW-1185">Reference proteome</keyword>
<reference evidence="3" key="1">
    <citation type="submission" date="2021-12" db="EMBL/GenBank/DDBJ databases">
        <authorList>
            <person name="Criscuolo A."/>
        </authorList>
    </citation>
    <scope>NUCLEOTIDE SEQUENCE</scope>
    <source>
        <strain evidence="3">CIP111894</strain>
    </source>
</reference>
<keyword evidence="1" id="KW-0812">Transmembrane</keyword>
<keyword evidence="1" id="KW-1133">Transmembrane helix</keyword>
<accession>A0ABM9BKN9</accession>
<keyword evidence="1" id="KW-0472">Membrane</keyword>
<evidence type="ECO:0000313" key="3">
    <source>
        <dbReference type="EMBL" id="CAH1059491.1"/>
    </source>
</evidence>
<evidence type="ECO:0000256" key="2">
    <source>
        <dbReference type="SAM" id="SignalP"/>
    </source>
</evidence>
<dbReference type="EMBL" id="CAKMAB010000058">
    <property type="protein sequence ID" value="CAH1059491.1"/>
    <property type="molecule type" value="Genomic_DNA"/>
</dbReference>
<protein>
    <submittedName>
        <fullName evidence="3">Uncharacterized protein</fullName>
    </submittedName>
</protein>
<feature type="signal peptide" evidence="2">
    <location>
        <begin position="1"/>
        <end position="27"/>
    </location>
</feature>
<keyword evidence="2" id="KW-0732">Signal</keyword>
<gene>
    <name evidence="3" type="ORF">PAECIP111894_05700</name>
</gene>
<comment type="caution">
    <text evidence="3">The sequence shown here is derived from an EMBL/GenBank/DDBJ whole genome shotgun (WGS) entry which is preliminary data.</text>
</comment>
<evidence type="ECO:0000256" key="1">
    <source>
        <dbReference type="SAM" id="Phobius"/>
    </source>
</evidence>
<dbReference type="Proteomes" id="UP000838749">
    <property type="component" value="Unassembled WGS sequence"/>
</dbReference>
<feature type="transmembrane region" description="Helical" evidence="1">
    <location>
        <begin position="104"/>
        <end position="128"/>
    </location>
</feature>
<proteinExistence type="predicted"/>
<feature type="chain" id="PRO_5045822422" evidence="2">
    <location>
        <begin position="28"/>
        <end position="150"/>
    </location>
</feature>
<dbReference type="RefSeq" id="WP_234541455.1">
    <property type="nucleotide sequence ID" value="NZ_CAKMAB010000058.1"/>
</dbReference>